<dbReference type="InterPro" id="IPR035979">
    <property type="entry name" value="RBD_domain_sf"/>
</dbReference>
<proteinExistence type="predicted"/>
<protein>
    <recommendedName>
        <fullName evidence="4">RRM domain-containing protein</fullName>
    </recommendedName>
</protein>
<organism evidence="2 3">
    <name type="scientific">Sporothrix stenoceras</name>
    <dbReference type="NCBI Taxonomy" id="5173"/>
    <lineage>
        <taxon>Eukaryota</taxon>
        <taxon>Fungi</taxon>
        <taxon>Dikarya</taxon>
        <taxon>Ascomycota</taxon>
        <taxon>Pezizomycotina</taxon>
        <taxon>Sordariomycetes</taxon>
        <taxon>Sordariomycetidae</taxon>
        <taxon>Ophiostomatales</taxon>
        <taxon>Ophiostomataceae</taxon>
        <taxon>Sporothrix</taxon>
    </lineage>
</organism>
<feature type="region of interest" description="Disordered" evidence="1">
    <location>
        <begin position="79"/>
        <end position="147"/>
    </location>
</feature>
<comment type="caution">
    <text evidence="2">The sequence shown here is derived from an EMBL/GenBank/DDBJ whole genome shotgun (WGS) entry which is preliminary data.</text>
</comment>
<dbReference type="Proteomes" id="UP001583186">
    <property type="component" value="Unassembled WGS sequence"/>
</dbReference>
<dbReference type="CDD" id="cd12261">
    <property type="entry name" value="RRM1_3_MRN1"/>
    <property type="match status" value="1"/>
</dbReference>
<feature type="compositionally biased region" description="Polar residues" evidence="1">
    <location>
        <begin position="90"/>
        <end position="100"/>
    </location>
</feature>
<sequence>MCFFYMLFIANIAALQDRLCTLLNPEQPSVSESAPNATNELVFQISQHEFNSLALIARQYANLRRNLLLGGVDEATLDTLSADEPGSDELSLQPQPVNTTHSEKLNNKAQAKSNSYTGENNTASTSSSTSQKSQYHTSAPPLSSSSFVDECDLDDAEDVGEDGGGAAAAYDRKCLRTLQLVSLPESATLADVAAAVRGGLLLELFIRPHDRSAFVSFAREPDAKAYFEHVKRHDLYIKNKRINVVWSQRQHTMLPHIGQRVNTGATRNLVIRQCHPKLTEASIREDLSHIHNLVVVSVAFGPGDEGHGKNCYINLNSVHNALFARSCMMSRAVYRTSRIDWMPDECAQLLERIAAPVRQKKPKKNIVARSNASFGVKSRFQLLNLDDGSTTKDSAADEDDDNDN</sequence>
<dbReference type="SUPFAM" id="SSF54928">
    <property type="entry name" value="RNA-binding domain, RBD"/>
    <property type="match status" value="1"/>
</dbReference>
<evidence type="ECO:0008006" key="4">
    <source>
        <dbReference type="Google" id="ProtNLM"/>
    </source>
</evidence>
<dbReference type="InterPro" id="IPR012677">
    <property type="entry name" value="Nucleotide-bd_a/b_plait_sf"/>
</dbReference>
<dbReference type="EMBL" id="JAWCUI010000030">
    <property type="protein sequence ID" value="KAL1894930.1"/>
    <property type="molecule type" value="Genomic_DNA"/>
</dbReference>
<feature type="compositionally biased region" description="Low complexity" evidence="1">
    <location>
        <begin position="122"/>
        <end position="138"/>
    </location>
</feature>
<accession>A0ABR3Z4F7</accession>
<evidence type="ECO:0000313" key="2">
    <source>
        <dbReference type="EMBL" id="KAL1894930.1"/>
    </source>
</evidence>
<dbReference type="Gene3D" id="3.30.70.330">
    <property type="match status" value="1"/>
</dbReference>
<evidence type="ECO:0000256" key="1">
    <source>
        <dbReference type="SAM" id="MobiDB-lite"/>
    </source>
</evidence>
<evidence type="ECO:0000313" key="3">
    <source>
        <dbReference type="Proteomes" id="UP001583186"/>
    </source>
</evidence>
<gene>
    <name evidence="2" type="ORF">Sste5346_005617</name>
</gene>
<reference evidence="2 3" key="1">
    <citation type="journal article" date="2024" name="IMA Fungus">
        <title>IMA Genome - F19 : A genome assembly and annotation guide to empower mycologists, including annotated draft genome sequences of Ceratocystis pirilliformis, Diaporthe australafricana, Fusarium ophioides, Paecilomyces lecythidis, and Sporothrix stenoceras.</title>
        <authorList>
            <person name="Aylward J."/>
            <person name="Wilson A.M."/>
            <person name="Visagie C.M."/>
            <person name="Spraker J."/>
            <person name="Barnes I."/>
            <person name="Buitendag C."/>
            <person name="Ceriani C."/>
            <person name="Del Mar Angel L."/>
            <person name="du Plessis D."/>
            <person name="Fuchs T."/>
            <person name="Gasser K."/>
            <person name="Kramer D."/>
            <person name="Li W."/>
            <person name="Munsamy K."/>
            <person name="Piso A."/>
            <person name="Price J.L."/>
            <person name="Sonnekus B."/>
            <person name="Thomas C."/>
            <person name="van der Nest A."/>
            <person name="van Dijk A."/>
            <person name="van Heerden A."/>
            <person name="van Vuuren N."/>
            <person name="Yilmaz N."/>
            <person name="Duong T.A."/>
            <person name="van der Merwe N.A."/>
            <person name="Wingfield M.J."/>
            <person name="Wingfield B.D."/>
        </authorList>
    </citation>
    <scope>NUCLEOTIDE SEQUENCE [LARGE SCALE GENOMIC DNA]</scope>
    <source>
        <strain evidence="2 3">CMW 5346</strain>
    </source>
</reference>
<feature type="compositionally biased region" description="Polar residues" evidence="1">
    <location>
        <begin position="107"/>
        <end position="121"/>
    </location>
</feature>
<keyword evidence="3" id="KW-1185">Reference proteome</keyword>
<name>A0ABR3Z4F7_9PEZI</name>